<dbReference type="PATRIC" id="fig|1353533.3.peg.4555"/>
<reference evidence="1 2" key="1">
    <citation type="submission" date="2013-07" db="EMBL/GenBank/DDBJ databases">
        <title>Draft genome sequence of Pseudoalteromonas luteoviolacea 2ta16.</title>
        <authorList>
            <person name="Allen E.E."/>
            <person name="Azam F."/>
            <person name="Podell S."/>
        </authorList>
    </citation>
    <scope>NUCLEOTIDE SEQUENCE [LARGE SCALE GENOMIC DNA]</scope>
    <source>
        <strain evidence="1 2">2ta16</strain>
    </source>
</reference>
<name>V4H0Z9_PSEL2</name>
<protein>
    <submittedName>
        <fullName evidence="1">Uncharacterized protein</fullName>
    </submittedName>
</protein>
<comment type="caution">
    <text evidence="1">The sequence shown here is derived from an EMBL/GenBank/DDBJ whole genome shotgun (WGS) entry which is preliminary data.</text>
</comment>
<evidence type="ECO:0000313" key="2">
    <source>
        <dbReference type="Proteomes" id="UP000017820"/>
    </source>
</evidence>
<dbReference type="EMBL" id="AUSV01000128">
    <property type="protein sequence ID" value="ESP91126.1"/>
    <property type="molecule type" value="Genomic_DNA"/>
</dbReference>
<organism evidence="1 2">
    <name type="scientific">Pseudoalteromonas luteoviolacea (strain 2ta16)</name>
    <dbReference type="NCBI Taxonomy" id="1353533"/>
    <lineage>
        <taxon>Bacteria</taxon>
        <taxon>Pseudomonadati</taxon>
        <taxon>Pseudomonadota</taxon>
        <taxon>Gammaproteobacteria</taxon>
        <taxon>Alteromonadales</taxon>
        <taxon>Pseudoalteromonadaceae</taxon>
        <taxon>Pseudoalteromonas</taxon>
    </lineage>
</organism>
<dbReference type="Proteomes" id="UP000017820">
    <property type="component" value="Unassembled WGS sequence"/>
</dbReference>
<evidence type="ECO:0000313" key="1">
    <source>
        <dbReference type="EMBL" id="ESP91126.1"/>
    </source>
</evidence>
<proteinExistence type="predicted"/>
<dbReference type="AlphaFoldDB" id="V4H0Z9"/>
<gene>
    <name evidence="1" type="ORF">PL2TA16_01133</name>
</gene>
<accession>V4H0Z9</accession>
<sequence length="39" mass="4007">MADFAAKAISTRGQQGTVCALGKMHGQVGDRVIGTMGNK</sequence>